<dbReference type="Proteomes" id="UP000244093">
    <property type="component" value="Unassembled WGS sequence"/>
</dbReference>
<evidence type="ECO:0000256" key="4">
    <source>
        <dbReference type="ARBA" id="ARBA00023274"/>
    </source>
</evidence>
<dbReference type="FunFam" id="3.90.930.12:FF:000004">
    <property type="entry name" value="60S ribosomal protein L9"/>
    <property type="match status" value="1"/>
</dbReference>
<dbReference type="SUPFAM" id="SSF56053">
    <property type="entry name" value="Ribosomal protein L6"/>
    <property type="match status" value="2"/>
</dbReference>
<dbReference type="GO" id="GO:0002181">
    <property type="term" value="P:cytoplasmic translation"/>
    <property type="evidence" value="ECO:0007669"/>
    <property type="project" value="TreeGrafter"/>
</dbReference>
<reference evidence="7 8" key="1">
    <citation type="journal article" date="2018" name="Syst. Appl. Microbiol.">
        <title>A new symbiotic nanoarchaeote (Candidatus Nanoclepta minutus) and its host (Zestosphaera tikiterensis gen. nov., sp. nov.) from a New Zealand hot spring.</title>
        <authorList>
            <person name="St John E."/>
            <person name="Liu Y."/>
            <person name="Podar M."/>
            <person name="Stott M.B."/>
            <person name="Meneghin J."/>
            <person name="Chen Z."/>
            <person name="Lagutin K."/>
            <person name="Mitchell K."/>
            <person name="Reysenbach A.L."/>
        </authorList>
    </citation>
    <scope>NUCLEOTIDE SEQUENCE [LARGE SCALE GENOMIC DNA]</scope>
    <source>
        <strain evidence="7">NZ3</strain>
    </source>
</reference>
<dbReference type="InterPro" id="IPR036789">
    <property type="entry name" value="Ribosomal_uL6-like_a/b-dom_sf"/>
</dbReference>
<feature type="domain" description="Large ribosomal subunit protein uL6 alpha-beta" evidence="6">
    <location>
        <begin position="99"/>
        <end position="172"/>
    </location>
</feature>
<dbReference type="PANTHER" id="PTHR11655">
    <property type="entry name" value="60S/50S RIBOSOMAL PROTEIN L6/L9"/>
    <property type="match status" value="1"/>
</dbReference>
<protein>
    <recommendedName>
        <fullName evidence="5">Large ribosomal subunit protein uL6</fullName>
    </recommendedName>
</protein>
<evidence type="ECO:0000313" key="8">
    <source>
        <dbReference type="Proteomes" id="UP000244093"/>
    </source>
</evidence>
<dbReference type="HAMAP" id="MF_01365_A">
    <property type="entry name" value="Ribosomal_uL6_A"/>
    <property type="match status" value="1"/>
</dbReference>
<organism evidence="7 8">
    <name type="scientific">Zestosphaera tikiterensis</name>
    <dbReference type="NCBI Taxonomy" id="1973259"/>
    <lineage>
        <taxon>Archaea</taxon>
        <taxon>Thermoproteota</taxon>
        <taxon>Thermoprotei</taxon>
        <taxon>Desulfurococcales</taxon>
        <taxon>Desulfurococcaceae</taxon>
        <taxon>Zestosphaera</taxon>
    </lineage>
</organism>
<evidence type="ECO:0000259" key="6">
    <source>
        <dbReference type="Pfam" id="PF00347"/>
    </source>
</evidence>
<name>A0A2R7Y7N1_9CREN</name>
<dbReference type="GO" id="GO:0019843">
    <property type="term" value="F:rRNA binding"/>
    <property type="evidence" value="ECO:0007669"/>
    <property type="project" value="UniProtKB-UniRule"/>
</dbReference>
<dbReference type="PANTHER" id="PTHR11655:SF16">
    <property type="entry name" value="60S RIBOSOMAL PROTEIN L9"/>
    <property type="match status" value="1"/>
</dbReference>
<dbReference type="InterPro" id="IPR000702">
    <property type="entry name" value="Ribosomal_uL6-like"/>
</dbReference>
<dbReference type="Pfam" id="PF00347">
    <property type="entry name" value="Ribosomal_L6"/>
    <property type="match status" value="2"/>
</dbReference>
<dbReference type="EMBL" id="NBVN01000002">
    <property type="protein sequence ID" value="PUA33407.1"/>
    <property type="molecule type" value="Genomic_DNA"/>
</dbReference>
<keyword evidence="4 5" id="KW-0687">Ribonucleoprotein</keyword>
<dbReference type="PIRSF" id="PIRSF002162">
    <property type="entry name" value="Ribosomal_L6"/>
    <property type="match status" value="1"/>
</dbReference>
<comment type="caution">
    <text evidence="7">The sequence shown here is derived from an EMBL/GenBank/DDBJ whole genome shotgun (WGS) entry which is preliminary data.</text>
</comment>
<feature type="domain" description="Large ribosomal subunit protein uL6 alpha-beta" evidence="6">
    <location>
        <begin position="13"/>
        <end position="86"/>
    </location>
</feature>
<dbReference type="FunFam" id="3.90.930.12:FF:000008">
    <property type="entry name" value="50S ribosomal protein L6"/>
    <property type="match status" value="1"/>
</dbReference>
<dbReference type="AlphaFoldDB" id="A0A2R7Y7N1"/>
<keyword evidence="1 5" id="KW-0699">rRNA-binding</keyword>
<evidence type="ECO:0000256" key="5">
    <source>
        <dbReference type="HAMAP-Rule" id="MF_01365"/>
    </source>
</evidence>
<evidence type="ECO:0000313" key="7">
    <source>
        <dbReference type="EMBL" id="PUA33407.1"/>
    </source>
</evidence>
<dbReference type="GO" id="GO:0022625">
    <property type="term" value="C:cytosolic large ribosomal subunit"/>
    <property type="evidence" value="ECO:0007669"/>
    <property type="project" value="UniProtKB-UniRule"/>
</dbReference>
<dbReference type="Gene3D" id="3.90.930.12">
    <property type="entry name" value="Ribosomal protein L6, alpha-beta domain"/>
    <property type="match status" value="2"/>
</dbReference>
<dbReference type="InterPro" id="IPR020040">
    <property type="entry name" value="Ribosomal_uL6_a/b-dom"/>
</dbReference>
<evidence type="ECO:0000256" key="2">
    <source>
        <dbReference type="ARBA" id="ARBA00022884"/>
    </source>
</evidence>
<dbReference type="NCBIfam" id="NF004037">
    <property type="entry name" value="PRK05518.1"/>
    <property type="match status" value="1"/>
</dbReference>
<accession>A0A2R7Y7N1</accession>
<dbReference type="InterPro" id="IPR019907">
    <property type="entry name" value="Ribosomal_uL6_arc"/>
</dbReference>
<evidence type="ECO:0000256" key="3">
    <source>
        <dbReference type="ARBA" id="ARBA00022980"/>
    </source>
</evidence>
<keyword evidence="3 5" id="KW-0689">Ribosomal protein</keyword>
<dbReference type="NCBIfam" id="TIGR03653">
    <property type="entry name" value="uL6_arch"/>
    <property type="match status" value="1"/>
</dbReference>
<comment type="subunit">
    <text evidence="5">Part of the 50S ribosomal subunit.</text>
</comment>
<gene>
    <name evidence="5" type="primary">rpl6</name>
    <name evidence="7" type="ORF">B7O98_03005</name>
</gene>
<evidence type="ECO:0000256" key="1">
    <source>
        <dbReference type="ARBA" id="ARBA00022730"/>
    </source>
</evidence>
<proteinExistence type="inferred from homology"/>
<keyword evidence="2 5" id="KW-0694">RNA-binding</keyword>
<dbReference type="GO" id="GO:0003735">
    <property type="term" value="F:structural constituent of ribosome"/>
    <property type="evidence" value="ECO:0007669"/>
    <property type="project" value="UniProtKB-UniRule"/>
</dbReference>
<comment type="function">
    <text evidence="5">This protein binds to the 23S rRNA, and is important in its secondary structure. It is located near the subunit interface in the base of the L7/L12 stalk, and near the tRNA binding site of the peptidyltransferase center.</text>
</comment>
<sequence>MVRVVSLRESIEIPSNVEVVVDNRKVTVKGPKGEVSRDFSHAREIKISVEDNKVVLTTFFADRKTKAKFYAVAAHIRNMILGVTKGFRYWLKIVYAHYPISVKVEGDKVIIENFIGEKAPRIAKIVGKAKVKVMKTDVVVEGIDIEEVGQTAANIETATKIRGVDRRVFVDGIYIYKKEFMDGE</sequence>
<comment type="similarity">
    <text evidence="5">Belongs to the universal ribosomal protein uL6 family.</text>
</comment>